<dbReference type="Gene3D" id="3.40.50.1860">
    <property type="match status" value="2"/>
</dbReference>
<organism evidence="8 9">
    <name type="scientific">Hornefia porci</name>
    <dbReference type="NCBI Taxonomy" id="2652292"/>
    <lineage>
        <taxon>Bacteria</taxon>
        <taxon>Bacillati</taxon>
        <taxon>Bacillota</taxon>
        <taxon>Clostridia</taxon>
        <taxon>Peptostreptococcales</taxon>
        <taxon>Anaerovoracaceae</taxon>
        <taxon>Hornefia</taxon>
    </lineage>
</organism>
<evidence type="ECO:0000256" key="4">
    <source>
        <dbReference type="ARBA" id="ARBA00022984"/>
    </source>
</evidence>
<comment type="function">
    <text evidence="7">Provides the (R)-glutamate required for cell wall biosynthesis.</text>
</comment>
<dbReference type="InterPro" id="IPR004391">
    <property type="entry name" value="Glu_race"/>
</dbReference>
<keyword evidence="4 7" id="KW-0573">Peptidoglycan synthesis</keyword>
<dbReference type="Pfam" id="PF01177">
    <property type="entry name" value="Asp_Glu_race"/>
    <property type="match status" value="1"/>
</dbReference>
<reference evidence="8 9" key="1">
    <citation type="journal article" date="2016" name="Appl. Environ. Microbiol.">
        <title>Function and Phylogeny of Bacterial Butyryl Coenzyme A:Acetate Transferases and Their Diversity in the Proximal Colon of Swine.</title>
        <authorList>
            <person name="Trachsel J."/>
            <person name="Bayles D.O."/>
            <person name="Looft T."/>
            <person name="Levine U.Y."/>
            <person name="Allen H.K."/>
        </authorList>
    </citation>
    <scope>NUCLEOTIDE SEQUENCE [LARGE SCALE GENOMIC DNA]</scope>
    <source>
        <strain evidence="8 9">68-3-10</strain>
    </source>
</reference>
<comment type="pathway">
    <text evidence="7">Cell wall biogenesis; peptidoglycan biosynthesis.</text>
</comment>
<dbReference type="PANTHER" id="PTHR21198:SF2">
    <property type="entry name" value="GLUTAMATE RACEMASE"/>
    <property type="match status" value="1"/>
</dbReference>
<keyword evidence="9" id="KW-1185">Reference proteome</keyword>
<feature type="active site" description="Proton donor/acceptor" evidence="7">
    <location>
        <position position="188"/>
    </location>
</feature>
<dbReference type="EC" id="5.1.1.3" evidence="2 7"/>
<feature type="active site" description="Proton donor/acceptor" evidence="7">
    <location>
        <position position="73"/>
    </location>
</feature>
<dbReference type="NCBIfam" id="TIGR00067">
    <property type="entry name" value="glut_race"/>
    <property type="match status" value="1"/>
</dbReference>
<dbReference type="InterPro" id="IPR015942">
    <property type="entry name" value="Asp/Glu/hydantoin_racemase"/>
</dbReference>
<dbReference type="GO" id="GO:0008881">
    <property type="term" value="F:glutamate racemase activity"/>
    <property type="evidence" value="ECO:0007669"/>
    <property type="project" value="UniProtKB-UniRule"/>
</dbReference>
<name>A0A1Q9JF50_9FIRM</name>
<dbReference type="HAMAP" id="MF_00258">
    <property type="entry name" value="Glu_racemase"/>
    <property type="match status" value="1"/>
</dbReference>
<evidence type="ECO:0000256" key="2">
    <source>
        <dbReference type="ARBA" id="ARBA00013090"/>
    </source>
</evidence>
<keyword evidence="5 7" id="KW-0413">Isomerase</keyword>
<comment type="similarity">
    <text evidence="7">Belongs to the aspartate/glutamate racemases family.</text>
</comment>
<dbReference type="InterPro" id="IPR001920">
    <property type="entry name" value="Asp/Glu_race"/>
</dbReference>
<dbReference type="FunFam" id="3.40.50.1860:FF:000001">
    <property type="entry name" value="Glutamate racemase"/>
    <property type="match status" value="1"/>
</dbReference>
<dbReference type="STRING" id="1261640.BHK98_01160"/>
<gene>
    <name evidence="7" type="primary">murI</name>
    <name evidence="8" type="ORF">BHK98_01160</name>
</gene>
<keyword evidence="6 7" id="KW-0961">Cell wall biogenesis/degradation</keyword>
<keyword evidence="3 7" id="KW-0133">Cell shape</keyword>
<feature type="binding site" evidence="7">
    <location>
        <begin position="189"/>
        <end position="190"/>
    </location>
    <ligand>
        <name>substrate</name>
    </ligand>
</feature>
<comment type="catalytic activity">
    <reaction evidence="1 7">
        <text>L-glutamate = D-glutamate</text>
        <dbReference type="Rhea" id="RHEA:12813"/>
        <dbReference type="ChEBI" id="CHEBI:29985"/>
        <dbReference type="ChEBI" id="CHEBI:29986"/>
        <dbReference type="EC" id="5.1.1.3"/>
    </reaction>
</comment>
<dbReference type="AlphaFoldDB" id="A0A1Q9JF50"/>
<feature type="binding site" evidence="7">
    <location>
        <begin position="42"/>
        <end position="43"/>
    </location>
    <ligand>
        <name>substrate</name>
    </ligand>
</feature>
<evidence type="ECO:0000256" key="3">
    <source>
        <dbReference type="ARBA" id="ARBA00022960"/>
    </source>
</evidence>
<evidence type="ECO:0000256" key="6">
    <source>
        <dbReference type="ARBA" id="ARBA00023316"/>
    </source>
</evidence>
<dbReference type="InterPro" id="IPR033134">
    <property type="entry name" value="Asp/Glu_racemase_AS_2"/>
</dbReference>
<accession>A0A1Q9JF50</accession>
<dbReference type="EMBL" id="MJIE01000001">
    <property type="protein sequence ID" value="OLR54813.1"/>
    <property type="molecule type" value="Genomic_DNA"/>
</dbReference>
<dbReference type="PANTHER" id="PTHR21198">
    <property type="entry name" value="GLUTAMATE RACEMASE"/>
    <property type="match status" value="1"/>
</dbReference>
<dbReference type="GO" id="GO:0008360">
    <property type="term" value="P:regulation of cell shape"/>
    <property type="evidence" value="ECO:0007669"/>
    <property type="project" value="UniProtKB-KW"/>
</dbReference>
<sequence length="271" mass="30554">MDNRPIGFFDSGIGGLTSIPYIMRRLPEERIIFFGDTARTPYGSKSNETIRQFTMQIGDFLARKDVKMMVIACNTISSTCIGDLQRAYPEIPVIGVIAPTAHVVARDCSPSDHIGILATRATVRSGAYVEKIREKNPQMRHLYSKACPAFVPLIEEGIIENEIMDLTIRYYLDDFMEEHQIDTLVLGCTHYPLIAGRLQRIYPGVRIVSSSQEAATAVSIELEKRDMLAGQRQGENVFYASDLSENFVNMIQLILGRDQEDLNIRFKNLDL</sequence>
<dbReference type="PROSITE" id="PS00924">
    <property type="entry name" value="ASP_GLU_RACEMASE_2"/>
    <property type="match status" value="1"/>
</dbReference>
<proteinExistence type="inferred from homology"/>
<evidence type="ECO:0000313" key="8">
    <source>
        <dbReference type="EMBL" id="OLR54813.1"/>
    </source>
</evidence>
<dbReference type="OrthoDB" id="9801055at2"/>
<feature type="binding site" evidence="7">
    <location>
        <begin position="74"/>
        <end position="75"/>
    </location>
    <ligand>
        <name>substrate</name>
    </ligand>
</feature>
<comment type="caution">
    <text evidence="8">The sequence shown here is derived from an EMBL/GenBank/DDBJ whole genome shotgun (WGS) entry which is preliminary data.</text>
</comment>
<protein>
    <recommendedName>
        <fullName evidence="2 7">Glutamate racemase</fullName>
        <ecNumber evidence="2 7">5.1.1.3</ecNumber>
    </recommendedName>
</protein>
<dbReference type="SUPFAM" id="SSF53681">
    <property type="entry name" value="Aspartate/glutamate racemase"/>
    <property type="match status" value="2"/>
</dbReference>
<dbReference type="GO" id="GO:0071555">
    <property type="term" value="P:cell wall organization"/>
    <property type="evidence" value="ECO:0007669"/>
    <property type="project" value="UniProtKB-KW"/>
</dbReference>
<dbReference type="Proteomes" id="UP000187404">
    <property type="component" value="Unassembled WGS sequence"/>
</dbReference>
<evidence type="ECO:0000256" key="5">
    <source>
        <dbReference type="ARBA" id="ARBA00023235"/>
    </source>
</evidence>
<feature type="binding site" evidence="7">
    <location>
        <begin position="10"/>
        <end position="11"/>
    </location>
    <ligand>
        <name>substrate</name>
    </ligand>
</feature>
<dbReference type="UniPathway" id="UPA00219"/>
<evidence type="ECO:0000256" key="7">
    <source>
        <dbReference type="HAMAP-Rule" id="MF_00258"/>
    </source>
</evidence>
<evidence type="ECO:0000313" key="9">
    <source>
        <dbReference type="Proteomes" id="UP000187404"/>
    </source>
</evidence>
<dbReference type="RefSeq" id="WP_075711832.1">
    <property type="nucleotide sequence ID" value="NZ_MJIE01000001.1"/>
</dbReference>
<dbReference type="GO" id="GO:0009252">
    <property type="term" value="P:peptidoglycan biosynthetic process"/>
    <property type="evidence" value="ECO:0007669"/>
    <property type="project" value="UniProtKB-UniRule"/>
</dbReference>
<evidence type="ECO:0000256" key="1">
    <source>
        <dbReference type="ARBA" id="ARBA00001602"/>
    </source>
</evidence>